<proteinExistence type="inferred from homology"/>
<reference evidence="4" key="1">
    <citation type="submission" date="2014-08" db="EMBL/GenBank/DDBJ databases">
        <authorList>
            <person name="Senf B."/>
            <person name="Petzold A."/>
            <person name="Downie B.R."/>
            <person name="Koch P."/>
            <person name="Platzer M."/>
        </authorList>
    </citation>
    <scope>NUCLEOTIDE SEQUENCE [LARGE SCALE GENOMIC DNA]</scope>
    <source>
        <strain evidence="4">GRZ</strain>
    </source>
</reference>
<sequence length="388" mass="42997">MNNLINLDCDVCSTWLMLTEEHQTMPPFSGYLMFGPLFCLNLVRSFTHQTEPLHAPHNGEDQTLVVTCHEDSMEVLMRARLLGSRLAVELVGMRLGADGAAGGGCSTWLSSDGDFVIWAPLAGCGSRTEALYTNLLLLYFTPPSDGGAGRLEVAAVPVMCKHRSSGALRPTWTPLVSIRSADLSLDFQLRLMTDDWSRERASPVFFMDQTVNMQASVDHHHPPPLHLYAGGCVATLTPDVNSHPAYPFIDRHGCFTDSRLSSSGSRFLPRIRDELLQIQLEPFFFHQDSRHTIYITCYLEAVIVSQKETKKKACSFINERWRSVDGDDDACESCNSADEFSHKGAQRSERSVGINGVKCFVLADLHQGTTLGPIVFLPKRADSTENVT</sequence>
<comment type="subcellular location">
    <subcellularLocation>
        <location evidence="2">Zona pellucida</location>
    </subcellularLocation>
    <subcellularLocation>
        <location evidence="2">Cell membrane</location>
        <topology evidence="2">Single-pass type I membrane protein</topology>
    </subcellularLocation>
</comment>
<keyword evidence="2" id="KW-0165">Cleavage on pair of basic residues</keyword>
<dbReference type="AlphaFoldDB" id="A0A8C6KAE3"/>
<dbReference type="Gene3D" id="2.60.40.3210">
    <property type="entry name" value="Zona pellucida, ZP-N domain"/>
    <property type="match status" value="1"/>
</dbReference>
<comment type="domain">
    <text evidence="2">The ZP domain is involved in the polymerization of the ZP proteins to form the zona pellucida.</text>
</comment>
<dbReference type="GO" id="GO:0007339">
    <property type="term" value="P:binding of sperm to zona pellucida"/>
    <property type="evidence" value="ECO:0007669"/>
    <property type="project" value="UniProtKB-UniRule"/>
</dbReference>
<dbReference type="FunFam" id="2.60.40.4100:FF:000002">
    <property type="entry name" value="Zona pellucida sperm-binding protein 3"/>
    <property type="match status" value="1"/>
</dbReference>
<dbReference type="GeneTree" id="ENSGT01030000234567"/>
<organism evidence="4 5">
    <name type="scientific">Nothobranchius furzeri</name>
    <name type="common">Turquoise killifish</name>
    <dbReference type="NCBI Taxonomy" id="105023"/>
    <lineage>
        <taxon>Eukaryota</taxon>
        <taxon>Metazoa</taxon>
        <taxon>Chordata</taxon>
        <taxon>Craniata</taxon>
        <taxon>Vertebrata</taxon>
        <taxon>Euteleostomi</taxon>
        <taxon>Actinopterygii</taxon>
        <taxon>Neopterygii</taxon>
        <taxon>Teleostei</taxon>
        <taxon>Neoteleostei</taxon>
        <taxon>Acanthomorphata</taxon>
        <taxon>Ovalentaria</taxon>
        <taxon>Atherinomorphae</taxon>
        <taxon>Cyprinodontiformes</taxon>
        <taxon>Nothobranchiidae</taxon>
        <taxon>Nothobranchius</taxon>
    </lineage>
</organism>
<comment type="similarity">
    <text evidence="2">Belongs to the ZP domain family. ZPC subfamily.</text>
</comment>
<dbReference type="PROSITE" id="PS51034">
    <property type="entry name" value="ZP_2"/>
    <property type="match status" value="1"/>
</dbReference>
<reference evidence="4" key="2">
    <citation type="submission" date="2025-08" db="UniProtKB">
        <authorList>
            <consortium name="Ensembl"/>
        </authorList>
    </citation>
    <scope>IDENTIFICATION</scope>
</reference>
<dbReference type="InterPro" id="IPR055355">
    <property type="entry name" value="ZP-C"/>
</dbReference>
<dbReference type="InterPro" id="IPR042235">
    <property type="entry name" value="ZP-C_dom"/>
</dbReference>
<keyword evidence="2" id="KW-1003">Cell membrane</keyword>
<keyword evidence="5" id="KW-1185">Reference proteome</keyword>
<evidence type="ECO:0000313" key="5">
    <source>
        <dbReference type="Proteomes" id="UP000694548"/>
    </source>
</evidence>
<keyword evidence="2" id="KW-0472">Membrane</keyword>
<dbReference type="Pfam" id="PF00100">
    <property type="entry name" value="Zona_pellucida"/>
    <property type="match status" value="1"/>
</dbReference>
<comment type="PTM">
    <text evidence="2">Proteolytically cleaved before the transmembrane segment to yield the secreted ectodomain incorporated in the zona pellucida.</text>
</comment>
<evidence type="ECO:0000256" key="2">
    <source>
        <dbReference type="RuleBase" id="RU367066"/>
    </source>
</evidence>
<dbReference type="SMART" id="SM00241">
    <property type="entry name" value="ZP"/>
    <property type="match status" value="1"/>
</dbReference>
<evidence type="ECO:0000259" key="3">
    <source>
        <dbReference type="PROSITE" id="PS51034"/>
    </source>
</evidence>
<dbReference type="GO" id="GO:0035803">
    <property type="term" value="P:egg coat formation"/>
    <property type="evidence" value="ECO:0007669"/>
    <property type="project" value="UniProtKB-UniRule"/>
</dbReference>
<dbReference type="PANTHER" id="PTHR11576:SF2">
    <property type="entry name" value="ZONA PELLUCIDA SPERM-BINDING PROTEIN 3"/>
    <property type="match status" value="1"/>
</dbReference>
<keyword evidence="2" id="KW-0272">Extracellular matrix</keyword>
<dbReference type="PANTHER" id="PTHR11576">
    <property type="entry name" value="ZONA PELLUCIDA SPERM-BINDING PROTEIN 3"/>
    <property type="match status" value="1"/>
</dbReference>
<evidence type="ECO:0000313" key="4">
    <source>
        <dbReference type="Ensembl" id="ENSNFUP00015001993.1"/>
    </source>
</evidence>
<reference evidence="4" key="3">
    <citation type="submission" date="2025-09" db="UniProtKB">
        <authorList>
            <consortium name="Ensembl"/>
        </authorList>
    </citation>
    <scope>IDENTIFICATION</scope>
</reference>
<dbReference type="Ensembl" id="ENSNFUT00015002138.1">
    <property type="protein sequence ID" value="ENSNFUP00015001993.1"/>
    <property type="gene ID" value="ENSNFUG00015001089.1"/>
</dbReference>
<dbReference type="GO" id="GO:0035804">
    <property type="term" value="F:structural constituent of egg coat"/>
    <property type="evidence" value="ECO:0007669"/>
    <property type="project" value="UniProtKB-UniRule"/>
</dbReference>
<feature type="domain" description="ZP" evidence="3">
    <location>
        <begin position="67"/>
        <end position="321"/>
    </location>
</feature>
<dbReference type="GO" id="GO:0035805">
    <property type="term" value="C:egg coat"/>
    <property type="evidence" value="ECO:0007669"/>
    <property type="project" value="UniProtKB-SubCell"/>
</dbReference>
<dbReference type="Gene3D" id="2.60.40.4100">
    <property type="entry name" value="Zona pellucida, ZP-C domain"/>
    <property type="match status" value="1"/>
</dbReference>
<accession>A0A8C6KAE3</accession>
<evidence type="ECO:0000256" key="1">
    <source>
        <dbReference type="ARBA" id="ARBA00023157"/>
    </source>
</evidence>
<dbReference type="GO" id="GO:2000344">
    <property type="term" value="P:positive regulation of acrosome reaction"/>
    <property type="evidence" value="ECO:0007669"/>
    <property type="project" value="UniProtKB-UniRule"/>
</dbReference>
<keyword evidence="2" id="KW-0964">Secreted</keyword>
<dbReference type="InterPro" id="IPR001507">
    <property type="entry name" value="ZP_dom"/>
</dbReference>
<dbReference type="Proteomes" id="UP000694548">
    <property type="component" value="Chromosome sgr04"/>
</dbReference>
<comment type="function">
    <text evidence="2">Component of the zona pellucida, an extracellular matrix surrounding oocytes which mediates sperm binding, induction of the acrosome reaction and prevents post-fertilization polyspermy. The zona pellucida is composed of 3 to 4 glycoproteins, ZP1, ZP2, ZP3, and ZP4. ZP3 is essential for sperm binding and zona matrix formation.</text>
</comment>
<dbReference type="GO" id="GO:0005886">
    <property type="term" value="C:plasma membrane"/>
    <property type="evidence" value="ECO:0007669"/>
    <property type="project" value="UniProtKB-SubCell"/>
</dbReference>
<dbReference type="GO" id="GO:0032190">
    <property type="term" value="F:acrosin binding"/>
    <property type="evidence" value="ECO:0007669"/>
    <property type="project" value="TreeGrafter"/>
</dbReference>
<keyword evidence="1 2" id="KW-1015">Disulfide bond</keyword>
<name>A0A8C6KAE3_NOTFU</name>
<protein>
    <recommendedName>
        <fullName evidence="2">Zona pellucida sperm-binding protein 3</fullName>
    </recommendedName>
</protein>
<keyword evidence="2" id="KW-0732">Signal</keyword>